<organism evidence="4 5">
    <name type="scientific">Methylobacillus rhizosphaerae</name>
    <dbReference type="NCBI Taxonomy" id="551994"/>
    <lineage>
        <taxon>Bacteria</taxon>
        <taxon>Pseudomonadati</taxon>
        <taxon>Pseudomonadota</taxon>
        <taxon>Betaproteobacteria</taxon>
        <taxon>Nitrosomonadales</taxon>
        <taxon>Methylophilaceae</taxon>
        <taxon>Methylobacillus</taxon>
    </lineage>
</organism>
<dbReference type="PANTHER" id="PTHR43780">
    <property type="entry name" value="1-AMINOCYCLOPROPANE-1-CARBOXYLATE DEAMINASE-RELATED"/>
    <property type="match status" value="1"/>
</dbReference>
<dbReference type="Gene3D" id="3.40.50.1100">
    <property type="match status" value="2"/>
</dbReference>
<dbReference type="GO" id="GO:0019148">
    <property type="term" value="F:D-cysteine desulfhydrase activity"/>
    <property type="evidence" value="ECO:0007669"/>
    <property type="project" value="TreeGrafter"/>
</dbReference>
<evidence type="ECO:0000313" key="4">
    <source>
        <dbReference type="EMBL" id="SNR79386.1"/>
    </source>
</evidence>
<dbReference type="InterPro" id="IPR027278">
    <property type="entry name" value="ACCD_DCysDesulf"/>
</dbReference>
<keyword evidence="5" id="KW-1185">Reference proteome</keyword>
<dbReference type="EMBL" id="FZOA01000004">
    <property type="protein sequence ID" value="SNR79386.1"/>
    <property type="molecule type" value="Genomic_DNA"/>
</dbReference>
<evidence type="ECO:0000256" key="3">
    <source>
        <dbReference type="ARBA" id="ARBA00022898"/>
    </source>
</evidence>
<evidence type="ECO:0000256" key="2">
    <source>
        <dbReference type="ARBA" id="ARBA00008639"/>
    </source>
</evidence>
<dbReference type="RefSeq" id="WP_089375236.1">
    <property type="nucleotide sequence ID" value="NZ_FZOA01000004.1"/>
</dbReference>
<keyword evidence="3" id="KW-0663">Pyridoxal phosphate</keyword>
<dbReference type="AlphaFoldDB" id="A0A238Z7G7"/>
<dbReference type="Proteomes" id="UP000198305">
    <property type="component" value="Unassembled WGS sequence"/>
</dbReference>
<evidence type="ECO:0000256" key="1">
    <source>
        <dbReference type="ARBA" id="ARBA00001933"/>
    </source>
</evidence>
<accession>A0A238Z7G7</accession>
<comment type="similarity">
    <text evidence="2">Belongs to the ACC deaminase/D-cysteine desulfhydrase family.</text>
</comment>
<comment type="cofactor">
    <cofactor evidence="1">
        <name>pyridoxal 5'-phosphate</name>
        <dbReference type="ChEBI" id="CHEBI:597326"/>
    </cofactor>
</comment>
<evidence type="ECO:0000313" key="5">
    <source>
        <dbReference type="Proteomes" id="UP000198305"/>
    </source>
</evidence>
<dbReference type="SUPFAM" id="SSF53686">
    <property type="entry name" value="Tryptophan synthase beta subunit-like PLP-dependent enzymes"/>
    <property type="match status" value="1"/>
</dbReference>
<dbReference type="PANTHER" id="PTHR43780:SF2">
    <property type="entry name" value="1-AMINOCYCLOPROPANE-1-CARBOXYLATE DEAMINASE-RELATED"/>
    <property type="match status" value="1"/>
</dbReference>
<reference evidence="5" key="1">
    <citation type="submission" date="2017-06" db="EMBL/GenBank/DDBJ databases">
        <authorList>
            <person name="Varghese N."/>
            <person name="Submissions S."/>
        </authorList>
    </citation>
    <scope>NUCLEOTIDE SEQUENCE [LARGE SCALE GENOMIC DNA]</scope>
    <source>
        <strain evidence="5">Ca-68</strain>
    </source>
</reference>
<dbReference type="OrthoDB" id="9801249at2"/>
<sequence length="321" mass="35962">MSIPSFSYVTCHFSGLDFIVRIESSLLAADILTSKRIVCTTPVPAFCRNIPTDCFNAIEGNKLYKLAYYLENLTSLPTVRRIWSHGSAQSNAMLALSALAQLMSTEFHYVVPYLPPALKQHPNGNLARALTHGMQLHIDGPLYRRMAAQEFVPETDEWIFGEGASHAQVQHGFSHMGKELTEVCRELELRQVFLPSGTGVSARHLAASLPGLATMTMPVYGDAAYLQNVFASQHSNEPHPVILSPAQPYRFGTLHRELWELHTRLLADTGISFDLLYDLPAWACILQHREKFTQPWLYLHQGGMHGSSTMHDRYQRMLAAG</sequence>
<proteinExistence type="inferred from homology"/>
<protein>
    <submittedName>
        <fullName evidence="4">1-aminocyclopropane-1-carboxylate deaminase/D-cysteine desulfhydrase, PLP-dependent ACC family</fullName>
    </submittedName>
</protein>
<gene>
    <name evidence="4" type="ORF">SAMN05192560_1112</name>
</gene>
<dbReference type="InterPro" id="IPR036052">
    <property type="entry name" value="TrpB-like_PALP_sf"/>
</dbReference>
<name>A0A238Z7G7_9PROT</name>